<accession>A0A0U2J7Q7</accession>
<reference evidence="1" key="1">
    <citation type="submission" date="2016-01" db="EMBL/GenBank/DDBJ databases">
        <title>Complete genome of Planococcus rifietoensis type strain M8.</title>
        <authorList>
            <person name="See-Too W.S."/>
        </authorList>
    </citation>
    <scope>NUCLEOTIDE SEQUENCE [LARGE SCALE GENOMIC DNA]</scope>
    <source>
        <strain evidence="1">M8</strain>
    </source>
</reference>
<protein>
    <recommendedName>
        <fullName evidence="3">DNA-binding protein</fullName>
    </recommendedName>
</protein>
<gene>
    <name evidence="1" type="ORF">AUC31_14875</name>
</gene>
<evidence type="ECO:0000313" key="2">
    <source>
        <dbReference type="Proteomes" id="UP000067683"/>
    </source>
</evidence>
<organism evidence="1 2">
    <name type="scientific">Planococcus rifietoensis</name>
    <dbReference type="NCBI Taxonomy" id="200991"/>
    <lineage>
        <taxon>Bacteria</taxon>
        <taxon>Bacillati</taxon>
        <taxon>Bacillota</taxon>
        <taxon>Bacilli</taxon>
        <taxon>Bacillales</taxon>
        <taxon>Caryophanaceae</taxon>
        <taxon>Planococcus</taxon>
    </lineage>
</organism>
<dbReference type="EMBL" id="CP013659">
    <property type="protein sequence ID" value="ALS76402.1"/>
    <property type="molecule type" value="Genomic_DNA"/>
</dbReference>
<evidence type="ECO:0000313" key="1">
    <source>
        <dbReference type="EMBL" id="ALS76402.1"/>
    </source>
</evidence>
<keyword evidence="2" id="KW-1185">Reference proteome</keyword>
<proteinExistence type="predicted"/>
<dbReference type="RefSeq" id="WP_058383104.1">
    <property type="nucleotide sequence ID" value="NZ_CP013659.2"/>
</dbReference>
<dbReference type="AlphaFoldDB" id="A0A0U2J7Q7"/>
<dbReference type="Proteomes" id="UP000067683">
    <property type="component" value="Chromosome"/>
</dbReference>
<sequence>MKDYELVKKQLEREHKQAIEDIMYDYYIEKDLGPAVGAKELGIPRRAFVYFVQQCELQKAKFDLIKKKALNSGELMAAL</sequence>
<dbReference type="OrthoDB" id="2428222at2"/>
<name>A0A0U2J7Q7_9BACL</name>
<evidence type="ECO:0008006" key="3">
    <source>
        <dbReference type="Google" id="ProtNLM"/>
    </source>
</evidence>
<dbReference type="KEGG" id="prt:AUC31_14875"/>